<evidence type="ECO:0000313" key="1">
    <source>
        <dbReference type="EMBL" id="QEK14175.1"/>
    </source>
</evidence>
<accession>A0A5C0SHW9</accession>
<name>A0A5C0SHW9_9EURY</name>
<dbReference type="Proteomes" id="UP000322631">
    <property type="component" value="Chromosome"/>
</dbReference>
<evidence type="ECO:0000313" key="2">
    <source>
        <dbReference type="Proteomes" id="UP000322631"/>
    </source>
</evidence>
<proteinExistence type="predicted"/>
<dbReference type="AlphaFoldDB" id="A0A5C0SHW9"/>
<keyword evidence="2" id="KW-1185">Reference proteome</keyword>
<reference evidence="1 2" key="1">
    <citation type="submission" date="2019-07" db="EMBL/GenBank/DDBJ databases">
        <title>Complete genome of Thermococcus acidophilus.</title>
        <authorList>
            <person name="Li X."/>
        </authorList>
    </citation>
    <scope>NUCLEOTIDE SEQUENCE [LARGE SCALE GENOMIC DNA]</scope>
    <source>
        <strain evidence="1 2">SY113</strain>
    </source>
</reference>
<gene>
    <name evidence="1" type="ORF">FPV09_02535</name>
</gene>
<protein>
    <submittedName>
        <fullName evidence="1">Uncharacterized protein</fullName>
    </submittedName>
</protein>
<dbReference type="KEGG" id="them:FPV09_02535"/>
<dbReference type="EMBL" id="CP041932">
    <property type="protein sequence ID" value="QEK14175.1"/>
    <property type="molecule type" value="Genomic_DNA"/>
</dbReference>
<organism evidence="1 2">
    <name type="scientific">Thermococcus aciditolerans</name>
    <dbReference type="NCBI Taxonomy" id="2598455"/>
    <lineage>
        <taxon>Archaea</taxon>
        <taxon>Methanobacteriati</taxon>
        <taxon>Methanobacteriota</taxon>
        <taxon>Thermococci</taxon>
        <taxon>Thermococcales</taxon>
        <taxon>Thermococcaceae</taxon>
        <taxon>Thermococcus</taxon>
    </lineage>
</organism>
<sequence>MFYGGLFEALLRWQDLKEFRWFKARWAVHRIPTLKDEAFKKNVTFREPENCWVVPVAWKSFIILHVRVSADEKELIPDYGLTEEVRRHGV</sequence>